<evidence type="ECO:0000313" key="5">
    <source>
        <dbReference type="EMBL" id="KOA18162.1"/>
    </source>
</evidence>
<dbReference type="Proteomes" id="UP000037043">
    <property type="component" value="Unassembled WGS sequence"/>
</dbReference>
<dbReference type="Pfam" id="PF01638">
    <property type="entry name" value="HxlR"/>
    <property type="match status" value="1"/>
</dbReference>
<dbReference type="RefSeq" id="WP_052222932.1">
    <property type="nucleotide sequence ID" value="NZ_LHUR01000044.1"/>
</dbReference>
<name>A0A0L6Z5C7_9CLOT</name>
<dbReference type="InterPro" id="IPR002577">
    <property type="entry name" value="HTH_HxlR"/>
</dbReference>
<dbReference type="InterPro" id="IPR036390">
    <property type="entry name" value="WH_DNA-bd_sf"/>
</dbReference>
<evidence type="ECO:0000256" key="1">
    <source>
        <dbReference type="ARBA" id="ARBA00023015"/>
    </source>
</evidence>
<protein>
    <submittedName>
        <fullName evidence="5">HTH-type transcriptional activator HxlR</fullName>
    </submittedName>
</protein>
<dbReference type="PANTHER" id="PTHR33204">
    <property type="entry name" value="TRANSCRIPTIONAL REGULATOR, MARR FAMILY"/>
    <property type="match status" value="1"/>
</dbReference>
<dbReference type="GO" id="GO:0003677">
    <property type="term" value="F:DNA binding"/>
    <property type="evidence" value="ECO:0007669"/>
    <property type="project" value="UniProtKB-KW"/>
</dbReference>
<keyword evidence="6" id="KW-1185">Reference proteome</keyword>
<dbReference type="PANTHER" id="PTHR33204:SF29">
    <property type="entry name" value="TRANSCRIPTIONAL REGULATOR"/>
    <property type="match status" value="1"/>
</dbReference>
<dbReference type="Gene3D" id="1.10.10.10">
    <property type="entry name" value="Winged helix-like DNA-binding domain superfamily/Winged helix DNA-binding domain"/>
    <property type="match status" value="1"/>
</dbReference>
<gene>
    <name evidence="5" type="primary">hxlR_3</name>
    <name evidence="5" type="ORF">CLHOM_34960</name>
</gene>
<dbReference type="EMBL" id="LHUR01000044">
    <property type="protein sequence ID" value="KOA18162.1"/>
    <property type="molecule type" value="Genomic_DNA"/>
</dbReference>
<dbReference type="CDD" id="cd00090">
    <property type="entry name" value="HTH_ARSR"/>
    <property type="match status" value="1"/>
</dbReference>
<keyword evidence="1" id="KW-0805">Transcription regulation</keyword>
<dbReference type="InterPro" id="IPR036388">
    <property type="entry name" value="WH-like_DNA-bd_sf"/>
</dbReference>
<reference evidence="6" key="1">
    <citation type="submission" date="2015-08" db="EMBL/GenBank/DDBJ databases">
        <title>Genome sequence of the strict anaerobe Clostridium homopropionicum LuHBu1 (DSM 5847T).</title>
        <authorList>
            <person name="Poehlein A."/>
            <person name="Beck M."/>
            <person name="Schiel-Bengelsdorf B."/>
            <person name="Bengelsdorf F.R."/>
            <person name="Daniel R."/>
            <person name="Duerre P."/>
        </authorList>
    </citation>
    <scope>NUCLEOTIDE SEQUENCE [LARGE SCALE GENOMIC DNA]</scope>
    <source>
        <strain evidence="6">DSM 5847</strain>
    </source>
</reference>
<dbReference type="AlphaFoldDB" id="A0A0L6Z5C7"/>
<dbReference type="InterPro" id="IPR011991">
    <property type="entry name" value="ArsR-like_HTH"/>
</dbReference>
<dbReference type="PROSITE" id="PS51118">
    <property type="entry name" value="HTH_HXLR"/>
    <property type="match status" value="1"/>
</dbReference>
<dbReference type="SUPFAM" id="SSF46785">
    <property type="entry name" value="Winged helix' DNA-binding domain"/>
    <property type="match status" value="1"/>
</dbReference>
<comment type="caution">
    <text evidence="5">The sequence shown here is derived from an EMBL/GenBank/DDBJ whole genome shotgun (WGS) entry which is preliminary data.</text>
</comment>
<feature type="domain" description="HTH hxlR-type" evidence="4">
    <location>
        <begin position="11"/>
        <end position="109"/>
    </location>
</feature>
<organism evidence="5 6">
    <name type="scientific">Clostridium homopropionicum DSM 5847</name>
    <dbReference type="NCBI Taxonomy" id="1121318"/>
    <lineage>
        <taxon>Bacteria</taxon>
        <taxon>Bacillati</taxon>
        <taxon>Bacillota</taxon>
        <taxon>Clostridia</taxon>
        <taxon>Eubacteriales</taxon>
        <taxon>Clostridiaceae</taxon>
        <taxon>Clostridium</taxon>
    </lineage>
</organism>
<sequence>MSKIQEKSYQCGMELTMDVIGGKWKTVILWHLRNRTLRFSQLKKRLDGITQKMLTQQLRELEEDGLIERTVYPQVPPKVEYSLTTYGKKIIPVLYTIYCWGIHYAEDFELNLNIEKTTLQKILNREI</sequence>
<keyword evidence="3" id="KW-0804">Transcription</keyword>
<evidence type="ECO:0000259" key="4">
    <source>
        <dbReference type="PROSITE" id="PS51118"/>
    </source>
</evidence>
<evidence type="ECO:0000313" key="6">
    <source>
        <dbReference type="Proteomes" id="UP000037043"/>
    </source>
</evidence>
<dbReference type="PATRIC" id="fig|1121318.3.peg.3495"/>
<keyword evidence="2" id="KW-0238">DNA-binding</keyword>
<evidence type="ECO:0000256" key="3">
    <source>
        <dbReference type="ARBA" id="ARBA00023163"/>
    </source>
</evidence>
<evidence type="ECO:0000256" key="2">
    <source>
        <dbReference type="ARBA" id="ARBA00023125"/>
    </source>
</evidence>
<dbReference type="STRING" id="36844.SAMN04488501_1266"/>
<proteinExistence type="predicted"/>
<accession>A0A0L6Z5C7</accession>